<reference evidence="6 7" key="1">
    <citation type="submission" date="2016-09" db="EMBL/GenBank/DDBJ databases">
        <title>Desulfuribacillus arsenicus sp. nov., an obligately anaerobic, dissimilatory arsenic- and antimonate-reducing bacterium isolated from anoxic sediments.</title>
        <authorList>
            <person name="Abin C.A."/>
            <person name="Hollibaugh J.T."/>
        </authorList>
    </citation>
    <scope>NUCLEOTIDE SEQUENCE [LARGE SCALE GENOMIC DNA]</scope>
    <source>
        <strain evidence="6 7">MLFW-2</strain>
    </source>
</reference>
<dbReference type="InterPro" id="IPR046867">
    <property type="entry name" value="AldOxase/xan_DH_MoCoBD2"/>
</dbReference>
<dbReference type="PROSITE" id="PS51085">
    <property type="entry name" value="2FE2S_FER_2"/>
    <property type="match status" value="1"/>
</dbReference>
<dbReference type="InterPro" id="IPR016208">
    <property type="entry name" value="Ald_Oxase/xanthine_DH-like"/>
</dbReference>
<dbReference type="SUPFAM" id="SSF54665">
    <property type="entry name" value="CO dehydrogenase molybdoprotein N-domain-like"/>
    <property type="match status" value="1"/>
</dbReference>
<dbReference type="PANTHER" id="PTHR11908">
    <property type="entry name" value="XANTHINE DEHYDROGENASE"/>
    <property type="match status" value="1"/>
</dbReference>
<dbReference type="STRING" id="1390249.BHU72_10655"/>
<evidence type="ECO:0000256" key="4">
    <source>
        <dbReference type="ARBA" id="ARBA00023004"/>
    </source>
</evidence>
<dbReference type="InterPro" id="IPR006058">
    <property type="entry name" value="2Fe2S_fd_BS"/>
</dbReference>
<evidence type="ECO:0000256" key="1">
    <source>
        <dbReference type="ARBA" id="ARBA00006849"/>
    </source>
</evidence>
<keyword evidence="3" id="KW-0560">Oxidoreductase</keyword>
<dbReference type="InterPro" id="IPR008274">
    <property type="entry name" value="AldOxase/xan_DH_MoCoBD1"/>
</dbReference>
<dbReference type="GO" id="GO:0051537">
    <property type="term" value="F:2 iron, 2 sulfur cluster binding"/>
    <property type="evidence" value="ECO:0007669"/>
    <property type="project" value="InterPro"/>
</dbReference>
<dbReference type="InterPro" id="IPR012675">
    <property type="entry name" value="Beta-grasp_dom_sf"/>
</dbReference>
<keyword evidence="7" id="KW-1185">Reference proteome</keyword>
<name>A0A1E5L2B0_9FIRM</name>
<dbReference type="Gene3D" id="3.90.1170.50">
    <property type="entry name" value="Aldehyde oxidase/xanthine dehydrogenase, a/b hammerhead"/>
    <property type="match status" value="1"/>
</dbReference>
<dbReference type="GO" id="GO:0005506">
    <property type="term" value="F:iron ion binding"/>
    <property type="evidence" value="ECO:0007669"/>
    <property type="project" value="InterPro"/>
</dbReference>
<gene>
    <name evidence="6" type="ORF">BHU72_10655</name>
</gene>
<dbReference type="CDD" id="cd00207">
    <property type="entry name" value="fer2"/>
    <property type="match status" value="1"/>
</dbReference>
<dbReference type="InterPro" id="IPR001041">
    <property type="entry name" value="2Fe-2S_ferredoxin-type"/>
</dbReference>
<protein>
    <submittedName>
        <fullName evidence="6">Xanthine dehydrogenase</fullName>
    </submittedName>
</protein>
<dbReference type="SUPFAM" id="SSF56003">
    <property type="entry name" value="Molybdenum cofactor-binding domain"/>
    <property type="match status" value="1"/>
</dbReference>
<dbReference type="SMART" id="SM01008">
    <property type="entry name" value="Ald_Xan_dh_C"/>
    <property type="match status" value="1"/>
</dbReference>
<sequence length="940" mass="101985">MLNISLQVNGVLIQREVDEKMTLLQFLRDNLGLLGAKNGCAKGHCGTCTIIIDGEAKRACLVRMGKVKDGSVIETIEGLSEDGELHPIQSAFVTEGAIQCGFCTPGMVLATKALLDKNLEPTDEEIKFALKNNLCRCTGYVTIFQAVRTAANMLQEMKKVNEQADQYNGKEFNQYTESQVMGVSKVRKDVVAKVTGKGIFADDYYAEDMLYGRLLFSTESHADILAIDTKEAESLPGVKLILTGKDIPGRNSFGLIVPQQPVLAEKRIRYLGEAVAAVFAETQEKADEAVKRIRVQYQPLPAVFSAVEGMEETAVKVHDAGNIVDHVKVRKGNLEKGFAKADIIIEGNYYTPAIEHAYLEPEACLVKPLFDGSIEIWTGNQGSIPFQDMIAKSLDMPLEKVRVIYTPCGGAFGGKEEPTVQIHAALAAIKTGLPVKMTMTREDSIRMSTKRHAVHIYMKHGVTKDGKLVAFESKAICDAGAYMSLTKPVVFRAAVVASGPYQIPNVKADSYGIYTNNNPAGAFRGFGSTQVSFAAEIQMDKLATALSMNPVEFRRLNGLDVGKETITGQVLRDGVGYLETLNVIDEAVKSKWTQWLNASKEKINSNTGTKKIGIGFASSYKNVGLGTGKPDFADAALELQENGRLLLKIGATDIGQGSDTVMAQIAAAVLHIDYELIDVISCDTALCPDGGMTTASRQTYVTGNAVKLAAEEWKQALNQLANRCSQRTDACMQFQGMAVEKQQSTLKTIYQCAKSKGTKLEVLTRYNPPTTYPLRASADHEAGVTVEEFDIHYAYCFGTHAALVEVDEDTGEVKVLSIFAAQDVGKAIHPQNVKGQIEGSVAMGVGYALSEEYIIQDNTIVTDTLAKLKIPKTLDIPEIETFIVEVDQPDGPLGAKGMGEIPINPVAPAIANAIYDAVGVRIHSLPIKAKVLKELIEQKA</sequence>
<proteinExistence type="inferred from homology"/>
<dbReference type="Gene3D" id="1.10.150.120">
    <property type="entry name" value="[2Fe-2S]-binding domain"/>
    <property type="match status" value="1"/>
</dbReference>
<dbReference type="InterPro" id="IPR000674">
    <property type="entry name" value="Ald_Oxase/Xan_DH_a/b"/>
</dbReference>
<dbReference type="InterPro" id="IPR002888">
    <property type="entry name" value="2Fe-2S-bd"/>
</dbReference>
<dbReference type="OrthoDB" id="9759099at2"/>
<evidence type="ECO:0000259" key="5">
    <source>
        <dbReference type="PROSITE" id="PS51085"/>
    </source>
</evidence>
<evidence type="ECO:0000256" key="3">
    <source>
        <dbReference type="ARBA" id="ARBA00023002"/>
    </source>
</evidence>
<dbReference type="Pfam" id="PF01315">
    <property type="entry name" value="Ald_Xan_dh_C"/>
    <property type="match status" value="1"/>
</dbReference>
<comment type="similarity">
    <text evidence="1">Belongs to the xanthine dehydrogenase family.</text>
</comment>
<evidence type="ECO:0000256" key="2">
    <source>
        <dbReference type="ARBA" id="ARBA00022723"/>
    </source>
</evidence>
<dbReference type="SUPFAM" id="SSF47741">
    <property type="entry name" value="CO dehydrogenase ISP C-domain like"/>
    <property type="match status" value="1"/>
</dbReference>
<organism evidence="6 7">
    <name type="scientific">Desulfuribacillus stibiiarsenatis</name>
    <dbReference type="NCBI Taxonomy" id="1390249"/>
    <lineage>
        <taxon>Bacteria</taxon>
        <taxon>Bacillati</taxon>
        <taxon>Bacillota</taxon>
        <taxon>Desulfuribacillia</taxon>
        <taxon>Desulfuribacillales</taxon>
        <taxon>Desulfuribacillaceae</taxon>
        <taxon>Desulfuribacillus</taxon>
    </lineage>
</organism>
<dbReference type="InterPro" id="IPR037165">
    <property type="entry name" value="AldOxase/xan_DH_Mopterin-bd_sf"/>
</dbReference>
<comment type="caution">
    <text evidence="6">The sequence shown here is derived from an EMBL/GenBank/DDBJ whole genome shotgun (WGS) entry which is preliminary data.</text>
</comment>
<dbReference type="PANTHER" id="PTHR11908:SF157">
    <property type="entry name" value="XANTHINE DEHYDROGENASE SUBUNIT D-RELATED"/>
    <property type="match status" value="1"/>
</dbReference>
<dbReference type="RefSeq" id="WP_069703250.1">
    <property type="nucleotide sequence ID" value="NZ_MJAT01000039.1"/>
</dbReference>
<dbReference type="PROSITE" id="PS00197">
    <property type="entry name" value="2FE2S_FER_1"/>
    <property type="match status" value="1"/>
</dbReference>
<dbReference type="EMBL" id="MJAT01000039">
    <property type="protein sequence ID" value="OEH84267.1"/>
    <property type="molecule type" value="Genomic_DNA"/>
</dbReference>
<keyword evidence="2" id="KW-0479">Metal-binding</keyword>
<evidence type="ECO:0000313" key="6">
    <source>
        <dbReference type="EMBL" id="OEH84267.1"/>
    </source>
</evidence>
<dbReference type="Pfam" id="PF02738">
    <property type="entry name" value="MoCoBD_1"/>
    <property type="match status" value="1"/>
</dbReference>
<feature type="domain" description="2Fe-2S ferredoxin-type" evidence="5">
    <location>
        <begin position="2"/>
        <end position="79"/>
    </location>
</feature>
<dbReference type="GO" id="GO:0016491">
    <property type="term" value="F:oxidoreductase activity"/>
    <property type="evidence" value="ECO:0007669"/>
    <property type="project" value="UniProtKB-KW"/>
</dbReference>
<accession>A0A1E5L2B0</accession>
<dbReference type="Gene3D" id="3.30.365.10">
    <property type="entry name" value="Aldehyde oxidase/xanthine dehydrogenase, molybdopterin binding domain"/>
    <property type="match status" value="4"/>
</dbReference>
<dbReference type="SUPFAM" id="SSF54292">
    <property type="entry name" value="2Fe-2S ferredoxin-like"/>
    <property type="match status" value="1"/>
</dbReference>
<dbReference type="Pfam" id="PF20256">
    <property type="entry name" value="MoCoBD_2"/>
    <property type="match status" value="1"/>
</dbReference>
<dbReference type="InterPro" id="IPR036856">
    <property type="entry name" value="Ald_Oxase/Xan_DH_a/b_sf"/>
</dbReference>
<dbReference type="AlphaFoldDB" id="A0A1E5L2B0"/>
<dbReference type="InterPro" id="IPR036010">
    <property type="entry name" value="2Fe-2S_ferredoxin-like_sf"/>
</dbReference>
<dbReference type="Pfam" id="PF00111">
    <property type="entry name" value="Fer2"/>
    <property type="match status" value="1"/>
</dbReference>
<dbReference type="Gene3D" id="3.10.20.30">
    <property type="match status" value="1"/>
</dbReference>
<dbReference type="InterPro" id="IPR036884">
    <property type="entry name" value="2Fe-2S-bd_dom_sf"/>
</dbReference>
<dbReference type="Proteomes" id="UP000095255">
    <property type="component" value="Unassembled WGS sequence"/>
</dbReference>
<keyword evidence="4" id="KW-0408">Iron</keyword>
<dbReference type="Pfam" id="PF01799">
    <property type="entry name" value="Fer2_2"/>
    <property type="match status" value="1"/>
</dbReference>
<evidence type="ECO:0000313" key="7">
    <source>
        <dbReference type="Proteomes" id="UP000095255"/>
    </source>
</evidence>